<dbReference type="Proteomes" id="UP001428290">
    <property type="component" value="Unassembled WGS sequence"/>
</dbReference>
<proteinExistence type="predicted"/>
<dbReference type="InterPro" id="IPR012337">
    <property type="entry name" value="RNaseH-like_sf"/>
</dbReference>
<gene>
    <name evidence="1" type="ORF">Hgul01_03913</name>
</gene>
<dbReference type="SUPFAM" id="SSF53098">
    <property type="entry name" value="Ribonuclease H-like"/>
    <property type="match status" value="1"/>
</dbReference>
<dbReference type="Gene3D" id="3.30.420.10">
    <property type="entry name" value="Ribonuclease H-like superfamily/Ribonuclease H"/>
    <property type="match status" value="1"/>
</dbReference>
<evidence type="ECO:0000313" key="1">
    <source>
        <dbReference type="EMBL" id="GAA5530099.1"/>
    </source>
</evidence>
<keyword evidence="2" id="KW-1185">Reference proteome</keyword>
<dbReference type="InterPro" id="IPR036397">
    <property type="entry name" value="RNaseH_sf"/>
</dbReference>
<protein>
    <recommendedName>
        <fullName evidence="3">Holliday junction resolvase RuvC</fullName>
    </recommendedName>
</protein>
<reference evidence="1 2" key="1">
    <citation type="submission" date="2024-02" db="EMBL/GenBank/DDBJ databases">
        <title>Herpetosiphon gulosus NBRC 112829.</title>
        <authorList>
            <person name="Ichikawa N."/>
            <person name="Katano-Makiyama Y."/>
            <person name="Hidaka K."/>
        </authorList>
    </citation>
    <scope>NUCLEOTIDE SEQUENCE [LARGE SCALE GENOMIC DNA]</scope>
    <source>
        <strain evidence="1 2">NBRC 112829</strain>
    </source>
</reference>
<organism evidence="1 2">
    <name type="scientific">Herpetosiphon gulosus</name>
    <dbReference type="NCBI Taxonomy" id="1973496"/>
    <lineage>
        <taxon>Bacteria</taxon>
        <taxon>Bacillati</taxon>
        <taxon>Chloroflexota</taxon>
        <taxon>Chloroflexia</taxon>
        <taxon>Herpetosiphonales</taxon>
        <taxon>Herpetosiphonaceae</taxon>
        <taxon>Herpetosiphon</taxon>
    </lineage>
</organism>
<dbReference type="EMBL" id="BAABRU010000015">
    <property type="protein sequence ID" value="GAA5530099.1"/>
    <property type="molecule type" value="Genomic_DNA"/>
</dbReference>
<comment type="caution">
    <text evidence="1">The sequence shown here is derived from an EMBL/GenBank/DDBJ whole genome shotgun (WGS) entry which is preliminary data.</text>
</comment>
<evidence type="ECO:0000313" key="2">
    <source>
        <dbReference type="Proteomes" id="UP001428290"/>
    </source>
</evidence>
<evidence type="ECO:0008006" key="3">
    <source>
        <dbReference type="Google" id="ProtNLM"/>
    </source>
</evidence>
<sequence length="170" mass="18886">MILALDISAANLGMVVFERATARVIEHAHLDLDARRCTPKQRIILAAQSCQQWLRDYPKLVECVINAPLPKTQPADLIACQRIVGALIGLIYGTGLPVTEISLATAKRQLIGHQYTDRASLMLAAAMYFDADYSEYEASALALIVGYNQELFKRNKQQVADMRHFALLKA</sequence>
<name>A0ABP9X3Y2_9CHLR</name>
<dbReference type="RefSeq" id="WP_345723691.1">
    <property type="nucleotide sequence ID" value="NZ_BAABRU010000015.1"/>
</dbReference>
<accession>A0ABP9X3Y2</accession>